<feature type="domain" description="N-acetyltransferase" evidence="1">
    <location>
        <begin position="10"/>
        <end position="160"/>
    </location>
</feature>
<keyword evidence="3" id="KW-1185">Reference proteome</keyword>
<accession>A0ABN1KKY4</accession>
<evidence type="ECO:0000259" key="1">
    <source>
        <dbReference type="PROSITE" id="PS51186"/>
    </source>
</evidence>
<sequence>MELEIKMNTNIIKKLNLHDREITRNILALQKDSYKIEAEIIGFYDIPPLKDTVDSLRECNEIFYGYYIDDVLAGIISYKVIENVLDIHRVSVHPNFFRKRIGESLLHFVEKINNCVNKIVVCTGKDNLPAVNLYLKNGYIRVKDIEISEDVYLTEFEKVL</sequence>
<dbReference type="Gene3D" id="3.40.630.30">
    <property type="match status" value="1"/>
</dbReference>
<dbReference type="Pfam" id="PF00583">
    <property type="entry name" value="Acetyltransf_1"/>
    <property type="match status" value="1"/>
</dbReference>
<dbReference type="SUPFAM" id="SSF55729">
    <property type="entry name" value="Acyl-CoA N-acyltransferases (Nat)"/>
    <property type="match status" value="1"/>
</dbReference>
<comment type="caution">
    <text evidence="2">The sequence shown here is derived from an EMBL/GenBank/DDBJ whole genome shotgun (WGS) entry which is preliminary data.</text>
</comment>
<dbReference type="InterPro" id="IPR000182">
    <property type="entry name" value="GNAT_dom"/>
</dbReference>
<protein>
    <submittedName>
        <fullName evidence="2">GNAT family N-acetyltransferase</fullName>
    </submittedName>
</protein>
<gene>
    <name evidence="2" type="ORF">GCM10008908_12090</name>
</gene>
<evidence type="ECO:0000313" key="3">
    <source>
        <dbReference type="Proteomes" id="UP001501047"/>
    </source>
</evidence>
<dbReference type="EMBL" id="BAAACI010000002">
    <property type="protein sequence ID" value="GAA0769981.1"/>
    <property type="molecule type" value="Genomic_DNA"/>
</dbReference>
<dbReference type="Proteomes" id="UP001501047">
    <property type="component" value="Unassembled WGS sequence"/>
</dbReference>
<dbReference type="RefSeq" id="WP_343824635.1">
    <property type="nucleotide sequence ID" value="NZ_BAAACI010000002.1"/>
</dbReference>
<proteinExistence type="predicted"/>
<evidence type="ECO:0000313" key="2">
    <source>
        <dbReference type="EMBL" id="GAA0769981.1"/>
    </source>
</evidence>
<reference evidence="2 3" key="1">
    <citation type="journal article" date="2019" name="Int. J. Syst. Evol. Microbiol.">
        <title>The Global Catalogue of Microorganisms (GCM) 10K type strain sequencing project: providing services to taxonomists for standard genome sequencing and annotation.</title>
        <authorList>
            <consortium name="The Broad Institute Genomics Platform"/>
            <consortium name="The Broad Institute Genome Sequencing Center for Infectious Disease"/>
            <person name="Wu L."/>
            <person name="Ma J."/>
        </authorList>
    </citation>
    <scope>NUCLEOTIDE SEQUENCE [LARGE SCALE GENOMIC DNA]</scope>
    <source>
        <strain evidence="2 3">JCM 1417</strain>
    </source>
</reference>
<dbReference type="PROSITE" id="PS51186">
    <property type="entry name" value="GNAT"/>
    <property type="match status" value="1"/>
</dbReference>
<name>A0ABN1KKY4_CLOSU</name>
<organism evidence="2 3">
    <name type="scientific">Clostridium subterminale</name>
    <dbReference type="NCBI Taxonomy" id="1550"/>
    <lineage>
        <taxon>Bacteria</taxon>
        <taxon>Bacillati</taxon>
        <taxon>Bacillota</taxon>
        <taxon>Clostridia</taxon>
        <taxon>Eubacteriales</taxon>
        <taxon>Clostridiaceae</taxon>
        <taxon>Clostridium</taxon>
    </lineage>
</organism>
<dbReference type="InterPro" id="IPR016181">
    <property type="entry name" value="Acyl_CoA_acyltransferase"/>
</dbReference>